<evidence type="ECO:0000256" key="8">
    <source>
        <dbReference type="HAMAP-Rule" id="MF_01161"/>
    </source>
</evidence>
<evidence type="ECO:0000256" key="1">
    <source>
        <dbReference type="ARBA" id="ARBA00004496"/>
    </source>
</evidence>
<dbReference type="GO" id="GO:0032267">
    <property type="term" value="F:tRNA(Ile)-lysidine synthase activity"/>
    <property type="evidence" value="ECO:0007669"/>
    <property type="project" value="UniProtKB-EC"/>
</dbReference>
<dbReference type="HAMAP" id="MF_01161">
    <property type="entry name" value="tRNA_Ile_lys_synt"/>
    <property type="match status" value="1"/>
</dbReference>
<evidence type="ECO:0000256" key="6">
    <source>
        <dbReference type="ARBA" id="ARBA00022840"/>
    </source>
</evidence>
<comment type="domain">
    <text evidence="8">The N-terminal region contains the highly conserved SGGXDS motif, predicted to be a P-loop motif involved in ATP binding.</text>
</comment>
<dbReference type="PROSITE" id="PS51257">
    <property type="entry name" value="PROKAR_LIPOPROTEIN"/>
    <property type="match status" value="1"/>
</dbReference>
<gene>
    <name evidence="8 10" type="primary">tilS</name>
    <name evidence="10" type="ORF">FEE95_11440</name>
</gene>
<dbReference type="GO" id="GO:0005524">
    <property type="term" value="F:ATP binding"/>
    <property type="evidence" value="ECO:0007669"/>
    <property type="project" value="UniProtKB-UniRule"/>
</dbReference>
<proteinExistence type="inferred from homology"/>
<evidence type="ECO:0000256" key="3">
    <source>
        <dbReference type="ARBA" id="ARBA00022598"/>
    </source>
</evidence>
<organism evidence="10 11">
    <name type="scientific">Maribacter algarum</name>
    <name type="common">ex Zhang et al. 2020</name>
    <dbReference type="NCBI Taxonomy" id="2578118"/>
    <lineage>
        <taxon>Bacteria</taxon>
        <taxon>Pseudomonadati</taxon>
        <taxon>Bacteroidota</taxon>
        <taxon>Flavobacteriia</taxon>
        <taxon>Flavobacteriales</taxon>
        <taxon>Flavobacteriaceae</taxon>
        <taxon>Maribacter</taxon>
    </lineage>
</organism>
<comment type="subcellular location">
    <subcellularLocation>
        <location evidence="1 8">Cytoplasm</location>
    </subcellularLocation>
</comment>
<protein>
    <recommendedName>
        <fullName evidence="8">tRNA(Ile)-lysidine synthase</fullName>
        <ecNumber evidence="8">6.3.4.19</ecNumber>
    </recommendedName>
    <alternativeName>
        <fullName evidence="8">tRNA(Ile)-2-lysyl-cytidine synthase</fullName>
    </alternativeName>
    <alternativeName>
        <fullName evidence="8">tRNA(Ile)-lysidine synthetase</fullName>
    </alternativeName>
</protein>
<evidence type="ECO:0000256" key="7">
    <source>
        <dbReference type="ARBA" id="ARBA00048539"/>
    </source>
</evidence>
<comment type="caution">
    <text evidence="10">The sequence shown here is derived from an EMBL/GenBank/DDBJ whole genome shotgun (WGS) entry which is preliminary data.</text>
</comment>
<feature type="binding site" evidence="8">
    <location>
        <begin position="26"/>
        <end position="31"/>
    </location>
    <ligand>
        <name>ATP</name>
        <dbReference type="ChEBI" id="CHEBI:30616"/>
    </ligand>
</feature>
<keyword evidence="4 8" id="KW-0819">tRNA processing</keyword>
<dbReference type="NCBIfam" id="TIGR02433">
    <property type="entry name" value="lysidine_TilS_C"/>
    <property type="match status" value="1"/>
</dbReference>
<dbReference type="InterPro" id="IPR012796">
    <property type="entry name" value="Lysidine-tRNA-synth_C"/>
</dbReference>
<dbReference type="SUPFAM" id="SSF56037">
    <property type="entry name" value="PheT/TilS domain"/>
    <property type="match status" value="1"/>
</dbReference>
<dbReference type="GO" id="GO:0005737">
    <property type="term" value="C:cytoplasm"/>
    <property type="evidence" value="ECO:0007669"/>
    <property type="project" value="UniProtKB-SubCell"/>
</dbReference>
<dbReference type="EMBL" id="VATY01000002">
    <property type="protein sequence ID" value="TMM57097.1"/>
    <property type="molecule type" value="Genomic_DNA"/>
</dbReference>
<dbReference type="CDD" id="cd01992">
    <property type="entry name" value="TilS_N"/>
    <property type="match status" value="1"/>
</dbReference>
<dbReference type="InterPro" id="IPR014729">
    <property type="entry name" value="Rossmann-like_a/b/a_fold"/>
</dbReference>
<dbReference type="InterPro" id="IPR012795">
    <property type="entry name" value="tRNA_Ile_lys_synt_N"/>
</dbReference>
<keyword evidence="2 8" id="KW-0963">Cytoplasm</keyword>
<evidence type="ECO:0000256" key="5">
    <source>
        <dbReference type="ARBA" id="ARBA00022741"/>
    </source>
</evidence>
<comment type="similarity">
    <text evidence="8">Belongs to the tRNA(Ile)-lysidine synthase family.</text>
</comment>
<keyword evidence="11" id="KW-1185">Reference proteome</keyword>
<dbReference type="OrthoDB" id="9807403at2"/>
<dbReference type="PANTHER" id="PTHR43033:SF1">
    <property type="entry name" value="TRNA(ILE)-LYSIDINE SYNTHASE-RELATED"/>
    <property type="match status" value="1"/>
</dbReference>
<reference evidence="10 11" key="1">
    <citation type="submission" date="2019-05" db="EMBL/GenBank/DDBJ databases">
        <authorList>
            <person name="Zhang J.-Y."/>
            <person name="Feg X."/>
            <person name="Du Z.-J."/>
        </authorList>
    </citation>
    <scope>NUCLEOTIDE SEQUENCE [LARGE SCALE GENOMIC DNA]</scope>
    <source>
        <strain evidence="10 11">RZ26</strain>
    </source>
</reference>
<evidence type="ECO:0000256" key="4">
    <source>
        <dbReference type="ARBA" id="ARBA00022694"/>
    </source>
</evidence>
<dbReference type="NCBIfam" id="TIGR02432">
    <property type="entry name" value="lysidine_TilS_N"/>
    <property type="match status" value="1"/>
</dbReference>
<keyword evidence="3 8" id="KW-0436">Ligase</keyword>
<dbReference type="Proteomes" id="UP000310314">
    <property type="component" value="Unassembled WGS sequence"/>
</dbReference>
<keyword evidence="5 8" id="KW-0547">Nucleotide-binding</keyword>
<dbReference type="SMART" id="SM00977">
    <property type="entry name" value="TilS_C"/>
    <property type="match status" value="1"/>
</dbReference>
<evidence type="ECO:0000256" key="2">
    <source>
        <dbReference type="ARBA" id="ARBA00022490"/>
    </source>
</evidence>
<dbReference type="Gene3D" id="3.40.50.620">
    <property type="entry name" value="HUPs"/>
    <property type="match status" value="1"/>
</dbReference>
<dbReference type="PANTHER" id="PTHR43033">
    <property type="entry name" value="TRNA(ILE)-LYSIDINE SYNTHASE-RELATED"/>
    <property type="match status" value="1"/>
</dbReference>
<dbReference type="EC" id="6.3.4.19" evidence="8"/>
<dbReference type="SUPFAM" id="SSF52402">
    <property type="entry name" value="Adenine nucleotide alpha hydrolases-like"/>
    <property type="match status" value="1"/>
</dbReference>
<sequence>MLNEFKKHLETNFSNLLSQPFLLACSGGLDSVVLTQLCHSLKLDFSIAHCNFQLRGTDSDADEQFVVELAKKVNVKNFVKHFNTNNYVAQNKVNIQSAARDLRYAWFTELMQENQIRTLVTAHHADDNLETFLINLSRGTGIDGLTGIPVKTDTISRPLLAFSRTQILNYAKAENLEWREDVSNTNVKYLRNKIRHEIIPILKELHPTFLKNFKLTQSHLKGASTVINNHVELLKSRIFEVHNDEFRISIEELNVLHPQSAYLHALLKDYGFTAWDDVARLLDGLSGKEVRSTTHRLVKDRDYLLLETIKAEVSQSYTIEEGQSEISKPIYLVIEEVDALKETGEHILYVDKDSLKYPLVVRKWEKGDYFYPFGMSGKKKLSKYFKDEKVDVISKEKQWLLCSGDAIVWVIGRRADQRFSVNEKTKQIVKFTIPQ</sequence>
<comment type="catalytic activity">
    <reaction evidence="7 8">
        <text>cytidine(34) in tRNA(Ile2) + L-lysine + ATP = lysidine(34) in tRNA(Ile2) + AMP + diphosphate + H(+)</text>
        <dbReference type="Rhea" id="RHEA:43744"/>
        <dbReference type="Rhea" id="RHEA-COMP:10625"/>
        <dbReference type="Rhea" id="RHEA-COMP:10670"/>
        <dbReference type="ChEBI" id="CHEBI:15378"/>
        <dbReference type="ChEBI" id="CHEBI:30616"/>
        <dbReference type="ChEBI" id="CHEBI:32551"/>
        <dbReference type="ChEBI" id="CHEBI:33019"/>
        <dbReference type="ChEBI" id="CHEBI:82748"/>
        <dbReference type="ChEBI" id="CHEBI:83665"/>
        <dbReference type="ChEBI" id="CHEBI:456215"/>
        <dbReference type="EC" id="6.3.4.19"/>
    </reaction>
</comment>
<evidence type="ECO:0000313" key="10">
    <source>
        <dbReference type="EMBL" id="TMM57097.1"/>
    </source>
</evidence>
<dbReference type="RefSeq" id="WP_138658079.1">
    <property type="nucleotide sequence ID" value="NZ_VATY01000002.1"/>
</dbReference>
<feature type="domain" description="Lysidine-tRNA(Ile) synthetase C-terminal" evidence="9">
    <location>
        <begin position="359"/>
        <end position="431"/>
    </location>
</feature>
<dbReference type="GO" id="GO:0006400">
    <property type="term" value="P:tRNA modification"/>
    <property type="evidence" value="ECO:0007669"/>
    <property type="project" value="UniProtKB-UniRule"/>
</dbReference>
<dbReference type="Pfam" id="PF01171">
    <property type="entry name" value="ATP_bind_3"/>
    <property type="match status" value="1"/>
</dbReference>
<name>A0A5S3PQS3_9FLAO</name>
<accession>A0A5S3PQS3</accession>
<evidence type="ECO:0000313" key="11">
    <source>
        <dbReference type="Proteomes" id="UP000310314"/>
    </source>
</evidence>
<dbReference type="AlphaFoldDB" id="A0A5S3PQS3"/>
<dbReference type="InterPro" id="IPR011063">
    <property type="entry name" value="TilS/TtcA_N"/>
</dbReference>
<keyword evidence="6 8" id="KW-0067">ATP-binding</keyword>
<dbReference type="Pfam" id="PF11734">
    <property type="entry name" value="TilS_C"/>
    <property type="match status" value="1"/>
</dbReference>
<comment type="function">
    <text evidence="8">Ligates lysine onto the cytidine present at position 34 of the AUA codon-specific tRNA(Ile) that contains the anticodon CAU, in an ATP-dependent manner. Cytidine is converted to lysidine, thus changing the amino acid specificity of the tRNA from methionine to isoleucine.</text>
</comment>
<dbReference type="InterPro" id="IPR012094">
    <property type="entry name" value="tRNA_Ile_lys_synt"/>
</dbReference>
<evidence type="ECO:0000259" key="9">
    <source>
        <dbReference type="SMART" id="SM00977"/>
    </source>
</evidence>